<dbReference type="EMBL" id="FMXM01000003">
    <property type="protein sequence ID" value="SDA49959.1"/>
    <property type="molecule type" value="Genomic_DNA"/>
</dbReference>
<keyword evidence="2" id="KW-0119">Carbohydrate metabolism</keyword>
<proteinExistence type="predicted"/>
<dbReference type="GO" id="GO:0016835">
    <property type="term" value="F:carbon-oxygen lyase activity"/>
    <property type="evidence" value="ECO:0007669"/>
    <property type="project" value="InterPro"/>
</dbReference>
<dbReference type="InterPro" id="IPR046348">
    <property type="entry name" value="SIS_dom_sf"/>
</dbReference>
<dbReference type="Gene3D" id="3.40.50.10490">
    <property type="entry name" value="Glucose-6-phosphate isomerase like protein, domain 1"/>
    <property type="match status" value="1"/>
</dbReference>
<feature type="domain" description="SIS" evidence="3">
    <location>
        <begin position="53"/>
        <end position="216"/>
    </location>
</feature>
<dbReference type="RefSeq" id="WP_091575770.1">
    <property type="nucleotide sequence ID" value="NZ_FMXM01000003.1"/>
</dbReference>
<dbReference type="Proteomes" id="UP000198588">
    <property type="component" value="Unassembled WGS sequence"/>
</dbReference>
<sequence>MAETRTEALHQNAEGLDIQAPDAILASLADAQIEAAKVVRQAIPSIARAAEIIAGRLKSGGKLAYAAAGSSGLMALADALELPGTFGIHRDRIAILIAGGDAAFRTLAGGPEDDTEEAATAVANAGIGAGDCLIAVSASGTTPYAVRAIEDARRRGAATIGIANNRDSLLLRQAETAILLETPPELIAGSTRMGAGTAQKIALNMLSTLTAVHLGHVHDGYMVNLMADNIKLRDRAARIVAAVSGRGRDEAARLLEKSGGAVKTAILLAAGADSADAAEKILEEAGQKLRPALSAIEGSKGRTASVLIKTEPEKGQQGD</sequence>
<dbReference type="InterPro" id="IPR005488">
    <property type="entry name" value="Etherase_MurQ"/>
</dbReference>
<dbReference type="PANTHER" id="PTHR10088">
    <property type="entry name" value="GLUCOKINASE REGULATORY PROTEIN"/>
    <property type="match status" value="1"/>
</dbReference>
<reference evidence="4 5" key="1">
    <citation type="submission" date="2016-10" db="EMBL/GenBank/DDBJ databases">
        <authorList>
            <person name="de Groot N.N."/>
        </authorList>
    </citation>
    <scope>NUCLEOTIDE SEQUENCE [LARGE SCALE GENOMIC DNA]</scope>
    <source>
        <strain evidence="4 5">CGMCC 1.12097</strain>
    </source>
</reference>
<accession>A0A1G5VVT9</accession>
<dbReference type="NCBIfam" id="NF003915">
    <property type="entry name" value="PRK05441.1"/>
    <property type="match status" value="1"/>
</dbReference>
<evidence type="ECO:0000313" key="5">
    <source>
        <dbReference type="Proteomes" id="UP000198588"/>
    </source>
</evidence>
<dbReference type="InterPro" id="IPR040190">
    <property type="entry name" value="MURQ/GCKR"/>
</dbReference>
<dbReference type="CDD" id="cd05007">
    <property type="entry name" value="SIS_Etherase"/>
    <property type="match status" value="1"/>
</dbReference>
<dbReference type="GO" id="GO:0097367">
    <property type="term" value="F:carbohydrate derivative binding"/>
    <property type="evidence" value="ECO:0007669"/>
    <property type="project" value="InterPro"/>
</dbReference>
<dbReference type="Gene3D" id="1.10.8.1080">
    <property type="match status" value="1"/>
</dbReference>
<dbReference type="SUPFAM" id="SSF53697">
    <property type="entry name" value="SIS domain"/>
    <property type="match status" value="1"/>
</dbReference>
<evidence type="ECO:0000256" key="2">
    <source>
        <dbReference type="ARBA" id="ARBA00023277"/>
    </source>
</evidence>
<dbReference type="InterPro" id="IPR001347">
    <property type="entry name" value="SIS_dom"/>
</dbReference>
<dbReference type="STRING" id="1165689.SAMN02927914_00843"/>
<dbReference type="GO" id="GO:0009254">
    <property type="term" value="P:peptidoglycan turnover"/>
    <property type="evidence" value="ECO:0007669"/>
    <property type="project" value="TreeGrafter"/>
</dbReference>
<keyword evidence="1" id="KW-0456">Lyase</keyword>
<gene>
    <name evidence="4" type="ORF">SAMN02927914_00843</name>
</gene>
<dbReference type="AlphaFoldDB" id="A0A1G5VVT9"/>
<organism evidence="4 5">
    <name type="scientific">Mesorhizobium qingshengii</name>
    <dbReference type="NCBI Taxonomy" id="1165689"/>
    <lineage>
        <taxon>Bacteria</taxon>
        <taxon>Pseudomonadati</taxon>
        <taxon>Pseudomonadota</taxon>
        <taxon>Alphaproteobacteria</taxon>
        <taxon>Hyphomicrobiales</taxon>
        <taxon>Phyllobacteriaceae</taxon>
        <taxon>Mesorhizobium</taxon>
    </lineage>
</organism>
<evidence type="ECO:0000313" key="4">
    <source>
        <dbReference type="EMBL" id="SDA49959.1"/>
    </source>
</evidence>
<dbReference type="PROSITE" id="PS51464">
    <property type="entry name" value="SIS"/>
    <property type="match status" value="1"/>
</dbReference>
<name>A0A1G5VVT9_9HYPH</name>
<dbReference type="PANTHER" id="PTHR10088:SF4">
    <property type="entry name" value="GLUCOKINASE REGULATORY PROTEIN"/>
    <property type="match status" value="1"/>
</dbReference>
<protein>
    <submittedName>
        <fullName evidence="4">N-acetylmuramic acid 6-phosphate etherase</fullName>
    </submittedName>
</protein>
<dbReference type="OrthoDB" id="9813395at2"/>
<dbReference type="GO" id="GO:0046348">
    <property type="term" value="P:amino sugar catabolic process"/>
    <property type="evidence" value="ECO:0007669"/>
    <property type="project" value="InterPro"/>
</dbReference>
<evidence type="ECO:0000259" key="3">
    <source>
        <dbReference type="PROSITE" id="PS51464"/>
    </source>
</evidence>
<dbReference type="GO" id="GO:0016803">
    <property type="term" value="F:ether hydrolase activity"/>
    <property type="evidence" value="ECO:0007669"/>
    <property type="project" value="TreeGrafter"/>
</dbReference>
<evidence type="ECO:0000256" key="1">
    <source>
        <dbReference type="ARBA" id="ARBA00023239"/>
    </source>
</evidence>
<dbReference type="Pfam" id="PF13580">
    <property type="entry name" value="SIS_2"/>
    <property type="match status" value="1"/>
</dbReference>